<evidence type="ECO:0000313" key="2">
    <source>
        <dbReference type="EMBL" id="KMZ62481.1"/>
    </source>
</evidence>
<evidence type="ECO:0000313" key="3">
    <source>
        <dbReference type="Proteomes" id="UP000036987"/>
    </source>
</evidence>
<proteinExistence type="predicted"/>
<dbReference type="Proteomes" id="UP000036987">
    <property type="component" value="Unassembled WGS sequence"/>
</dbReference>
<sequence length="840" mass="95447">MDGRRGSHCRSQNMNGHRGRGRYPMPTMNFPSIIVSPLTFNCRNYIGSPNRRVPRRRRSGYPLDEIPDIPPALAALILQQVPVPLQVVEGSSSCQSPLTVPEVVQEPETSGVRPRPDEYLFGLSTPFDESDTEKSVLKKKKVTRKIKKCEIVAGETIIPVMVEGEVPLEGVPEGGEVGSDVVPDVSEPVVPDVIEEEVPEDVRNVVYEVRKDVVPEVVPEMHEIIVPEDVEEVVPEVVRSIVLEVLEEAVDEEVRSIDPEILETVGNEIPEGPDVEVPCRPKLKKKIMTPCRDDLLDEMIMSDAVEIASTLESSEFRRLSAKKDKGKCKDKGKGKVNDVIIVSDSPVTRSRSKGMAEKRPFYSRKFEIIRSHFQLKKAKTVSDNKITQFYHSACLIQHRCRIATYMTTMKDVVFEESVSERILGTPFGHFFRVQPMVVNNFQLDDLCGRFIGNYTFQLKKKEVRVTVEDVGKILSIPYKGTPIDLNRASNDTELWRKFSEKSRRTNGRRATAISWYIYYNVKPNPRADHVYQKWQGVQDNRQQIIQSLKSRLVESHYRNDLILYVRVVKVEESQDKLSGLTGFMSPVRRSEEYNIERHIKRPWKSVESSPVEMRYVVPIERSPVLTTSNSRVPKNEAAVVPKLESSLSVVDLITPEDGKTRVDVIHVLSPIESNETHLKMKKIEVKRVGRKLSYDHLVESPVSRMTGEEFVNIMSGYFEGSSSRLTCSPPEKNSPADDRMKNLNGPVSEDTLFEDQQVHLRFNASLKPPWSYPKCCPFTPKPRTTPKHLRKCITDIWKVDDFGVLQIWTSKTTVVPLDGSPKTPEVVGKVLEYSPKFWDS</sequence>
<gene>
    <name evidence="2" type="ORF">ZOSMA_45G00200</name>
</gene>
<keyword evidence="3" id="KW-1185">Reference proteome</keyword>
<comment type="caution">
    <text evidence="2">The sequence shown here is derived from an EMBL/GenBank/DDBJ whole genome shotgun (WGS) entry which is preliminary data.</text>
</comment>
<dbReference type="EMBL" id="LFYR01001351">
    <property type="protein sequence ID" value="KMZ62481.1"/>
    <property type="molecule type" value="Genomic_DNA"/>
</dbReference>
<dbReference type="OrthoDB" id="1417722at2759"/>
<feature type="region of interest" description="Disordered" evidence="1">
    <location>
        <begin position="1"/>
        <end position="24"/>
    </location>
</feature>
<name>A0A0K9P088_ZOSMR</name>
<protein>
    <submittedName>
        <fullName evidence="2">Uncharacterized protein</fullName>
    </submittedName>
</protein>
<evidence type="ECO:0000256" key="1">
    <source>
        <dbReference type="SAM" id="MobiDB-lite"/>
    </source>
</evidence>
<reference evidence="3" key="1">
    <citation type="journal article" date="2016" name="Nature">
        <title>The genome of the seagrass Zostera marina reveals angiosperm adaptation to the sea.</title>
        <authorList>
            <person name="Olsen J.L."/>
            <person name="Rouze P."/>
            <person name="Verhelst B."/>
            <person name="Lin Y.-C."/>
            <person name="Bayer T."/>
            <person name="Collen J."/>
            <person name="Dattolo E."/>
            <person name="De Paoli E."/>
            <person name="Dittami S."/>
            <person name="Maumus F."/>
            <person name="Michel G."/>
            <person name="Kersting A."/>
            <person name="Lauritano C."/>
            <person name="Lohaus R."/>
            <person name="Toepel M."/>
            <person name="Tonon T."/>
            <person name="Vanneste K."/>
            <person name="Amirebrahimi M."/>
            <person name="Brakel J."/>
            <person name="Bostroem C."/>
            <person name="Chovatia M."/>
            <person name="Grimwood J."/>
            <person name="Jenkins J.W."/>
            <person name="Jueterbock A."/>
            <person name="Mraz A."/>
            <person name="Stam W.T."/>
            <person name="Tice H."/>
            <person name="Bornberg-Bauer E."/>
            <person name="Green P.J."/>
            <person name="Pearson G.A."/>
            <person name="Procaccini G."/>
            <person name="Duarte C.M."/>
            <person name="Schmutz J."/>
            <person name="Reusch T.B.H."/>
            <person name="Van de Peer Y."/>
        </authorList>
    </citation>
    <scope>NUCLEOTIDE SEQUENCE [LARGE SCALE GENOMIC DNA]</scope>
    <source>
        <strain evidence="3">cv. Finnish</strain>
    </source>
</reference>
<dbReference type="AlphaFoldDB" id="A0A0K9P088"/>
<organism evidence="2 3">
    <name type="scientific">Zostera marina</name>
    <name type="common">Eelgrass</name>
    <dbReference type="NCBI Taxonomy" id="29655"/>
    <lineage>
        <taxon>Eukaryota</taxon>
        <taxon>Viridiplantae</taxon>
        <taxon>Streptophyta</taxon>
        <taxon>Embryophyta</taxon>
        <taxon>Tracheophyta</taxon>
        <taxon>Spermatophyta</taxon>
        <taxon>Magnoliopsida</taxon>
        <taxon>Liliopsida</taxon>
        <taxon>Zosteraceae</taxon>
        <taxon>Zostera</taxon>
    </lineage>
</organism>
<accession>A0A0K9P088</accession>
<dbReference type="STRING" id="29655.A0A0K9P088"/>